<reference evidence="4" key="1">
    <citation type="submission" date="2022-04" db="EMBL/GenBank/DDBJ databases">
        <title>A functionally conserved STORR gene fusion in Papaver species that diverged 16.8 million years ago.</title>
        <authorList>
            <person name="Catania T."/>
        </authorList>
    </citation>
    <scope>NUCLEOTIDE SEQUENCE</scope>
    <source>
        <strain evidence="4">S-188037</strain>
    </source>
</reference>
<feature type="domain" description="RCC1-like" evidence="3">
    <location>
        <begin position="14"/>
        <end position="274"/>
    </location>
</feature>
<evidence type="ECO:0000256" key="1">
    <source>
        <dbReference type="ARBA" id="ARBA00022737"/>
    </source>
</evidence>
<feature type="repeat" description="RCC1" evidence="2">
    <location>
        <begin position="221"/>
        <end position="275"/>
    </location>
</feature>
<dbReference type="Pfam" id="PF25390">
    <property type="entry name" value="WD40_RLD"/>
    <property type="match status" value="1"/>
</dbReference>
<feature type="repeat" description="RCC1" evidence="2">
    <location>
        <begin position="297"/>
        <end position="349"/>
    </location>
</feature>
<dbReference type="Pfam" id="PF00415">
    <property type="entry name" value="RCC1"/>
    <property type="match status" value="1"/>
</dbReference>
<dbReference type="PANTHER" id="PTHR22870:SF155">
    <property type="entry name" value="E3 UBIQUITIN-PROTEIN LIGASE HERC1-RELATED"/>
    <property type="match status" value="1"/>
</dbReference>
<dbReference type="InterPro" id="IPR000408">
    <property type="entry name" value="Reg_chr_condens"/>
</dbReference>
<dbReference type="PROSITE" id="PS50012">
    <property type="entry name" value="RCC1_3"/>
    <property type="match status" value="5"/>
</dbReference>
<name>A0AAD4XHF1_9MAGN</name>
<proteinExistence type="predicted"/>
<feature type="repeat" description="RCC1" evidence="2">
    <location>
        <begin position="158"/>
        <end position="212"/>
    </location>
</feature>
<gene>
    <name evidence="4" type="ORF">MKW98_022570</name>
</gene>
<sequence length="588" mass="63829">MADIGILTDYSSSSKKVTAIAAGEAHTLALTEEGSVFSWGRGTFGRLGTGKEQDEVIPVRVQIDSSEKNRISNENFDGKKTKIVQIAAGAYHSLALEDDGSVWCWGYNILPCFMEKFLGLVSPHALTANEPDVEKKEPLKVCSIKAGGMMSLAIDNLGGLWMWGNCPPLSHSSNVEFSLVSSPTPLPVWHFHGHTVSKVACGNEHVVALVSAGETFTGENLVCYSWGNNNHGQLGLGDNESRFHPDIIETFDHKAPWSVYDVACGACHTAVLTRRKVSGDVVLSSSTDSAGLEERETICWTFGLGENGQLGHGTSNSTYSPKPVAELPLDTFLISVDCGLFHTCAVSSLGDVWSWGMERGLGLCPDASFAGSDNSGDAVLPLRIDCNELYGPGFTGSIQVACGAAHTVLVADNGHKLWAWGRGRSGVLGKGNTIDSYIPCVVMWPPLDEDFQEGPANADGKPRVETMKPGKVVEMEPKSSLAMEEVELLKSKLTLMERYAAIVHGSIFGKPFEERDLPLSLKESGVFNIAKEWENMLESADNVKLKRLEMFYRDMLGNVKDQLLKRRIQELITESLHSSSTKNTSLPM</sequence>
<dbReference type="SUPFAM" id="SSF50985">
    <property type="entry name" value="RCC1/BLIP-II"/>
    <property type="match status" value="2"/>
</dbReference>
<organism evidence="4 5">
    <name type="scientific">Papaver atlanticum</name>
    <dbReference type="NCBI Taxonomy" id="357466"/>
    <lineage>
        <taxon>Eukaryota</taxon>
        <taxon>Viridiplantae</taxon>
        <taxon>Streptophyta</taxon>
        <taxon>Embryophyta</taxon>
        <taxon>Tracheophyta</taxon>
        <taxon>Spermatophyta</taxon>
        <taxon>Magnoliopsida</taxon>
        <taxon>Ranunculales</taxon>
        <taxon>Papaveraceae</taxon>
        <taxon>Papaveroideae</taxon>
        <taxon>Papaver</taxon>
    </lineage>
</organism>
<dbReference type="EMBL" id="JAJJMB010010087">
    <property type="protein sequence ID" value="KAI3910883.1"/>
    <property type="molecule type" value="Genomic_DNA"/>
</dbReference>
<keyword evidence="1" id="KW-0677">Repeat</keyword>
<dbReference type="PANTHER" id="PTHR22870">
    <property type="entry name" value="REGULATOR OF CHROMOSOME CONDENSATION"/>
    <property type="match status" value="1"/>
</dbReference>
<evidence type="ECO:0000256" key="2">
    <source>
        <dbReference type="PROSITE-ProRule" id="PRU00235"/>
    </source>
</evidence>
<dbReference type="PRINTS" id="PR00633">
    <property type="entry name" value="RCCNDNSATION"/>
</dbReference>
<dbReference type="Proteomes" id="UP001202328">
    <property type="component" value="Unassembled WGS sequence"/>
</dbReference>
<evidence type="ECO:0000313" key="5">
    <source>
        <dbReference type="Proteomes" id="UP001202328"/>
    </source>
</evidence>
<protein>
    <recommendedName>
        <fullName evidence="3">RCC1-like domain-containing protein</fullName>
    </recommendedName>
</protein>
<dbReference type="AlphaFoldDB" id="A0AAD4XHF1"/>
<keyword evidence="5" id="KW-1185">Reference proteome</keyword>
<feature type="repeat" description="RCC1" evidence="2">
    <location>
        <begin position="350"/>
        <end position="413"/>
    </location>
</feature>
<dbReference type="Pfam" id="PF13540">
    <property type="entry name" value="RCC1_2"/>
    <property type="match status" value="1"/>
</dbReference>
<evidence type="ECO:0000259" key="3">
    <source>
        <dbReference type="Pfam" id="PF25390"/>
    </source>
</evidence>
<feature type="repeat" description="RCC1" evidence="2">
    <location>
        <begin position="34"/>
        <end position="99"/>
    </location>
</feature>
<dbReference type="InterPro" id="IPR058923">
    <property type="entry name" value="RCC1-like_dom"/>
</dbReference>
<evidence type="ECO:0000313" key="4">
    <source>
        <dbReference type="EMBL" id="KAI3910883.1"/>
    </source>
</evidence>
<dbReference type="Gene3D" id="2.130.10.30">
    <property type="entry name" value="Regulator of chromosome condensation 1/beta-lactamase-inhibitor protein II"/>
    <property type="match status" value="3"/>
</dbReference>
<dbReference type="InterPro" id="IPR009091">
    <property type="entry name" value="RCC1/BLIP-II"/>
</dbReference>
<dbReference type="PROSITE" id="PS00626">
    <property type="entry name" value="RCC1_2"/>
    <property type="match status" value="2"/>
</dbReference>
<accession>A0AAD4XHF1</accession>
<dbReference type="InterPro" id="IPR051210">
    <property type="entry name" value="Ub_ligase/GEF_domain"/>
</dbReference>
<comment type="caution">
    <text evidence="4">The sequence shown here is derived from an EMBL/GenBank/DDBJ whole genome shotgun (WGS) entry which is preliminary data.</text>
</comment>